<proteinExistence type="predicted"/>
<keyword evidence="2" id="KW-1185">Reference proteome</keyword>
<dbReference type="Proteomes" id="UP001472677">
    <property type="component" value="Unassembled WGS sequence"/>
</dbReference>
<evidence type="ECO:0000313" key="2">
    <source>
        <dbReference type="Proteomes" id="UP001472677"/>
    </source>
</evidence>
<gene>
    <name evidence="1" type="ORF">V6N12_031081</name>
</gene>
<comment type="caution">
    <text evidence="1">The sequence shown here is derived from an EMBL/GenBank/DDBJ whole genome shotgun (WGS) entry which is preliminary data.</text>
</comment>
<organism evidence="1 2">
    <name type="scientific">Hibiscus sabdariffa</name>
    <name type="common">roselle</name>
    <dbReference type="NCBI Taxonomy" id="183260"/>
    <lineage>
        <taxon>Eukaryota</taxon>
        <taxon>Viridiplantae</taxon>
        <taxon>Streptophyta</taxon>
        <taxon>Embryophyta</taxon>
        <taxon>Tracheophyta</taxon>
        <taxon>Spermatophyta</taxon>
        <taxon>Magnoliopsida</taxon>
        <taxon>eudicotyledons</taxon>
        <taxon>Gunneridae</taxon>
        <taxon>Pentapetalae</taxon>
        <taxon>rosids</taxon>
        <taxon>malvids</taxon>
        <taxon>Malvales</taxon>
        <taxon>Malvaceae</taxon>
        <taxon>Malvoideae</taxon>
        <taxon>Hibiscus</taxon>
    </lineage>
</organism>
<sequence length="84" mass="9079">MQQLKAAPVASMNSCPKKVVKRSRFEVLSTEEESNAHETVSTISHMREMVINAGPSRSAKGKDVGVVGVGLQLGCPELGLFWTH</sequence>
<dbReference type="EMBL" id="JBBPBM010000019">
    <property type="protein sequence ID" value="KAK8554105.1"/>
    <property type="molecule type" value="Genomic_DNA"/>
</dbReference>
<accession>A0ABR2E8C3</accession>
<name>A0ABR2E8C3_9ROSI</name>
<protein>
    <submittedName>
        <fullName evidence="1">Uncharacterized protein</fullName>
    </submittedName>
</protein>
<evidence type="ECO:0000313" key="1">
    <source>
        <dbReference type="EMBL" id="KAK8554105.1"/>
    </source>
</evidence>
<reference evidence="1 2" key="1">
    <citation type="journal article" date="2024" name="G3 (Bethesda)">
        <title>Genome assembly of Hibiscus sabdariffa L. provides insights into metabolisms of medicinal natural products.</title>
        <authorList>
            <person name="Kim T."/>
        </authorList>
    </citation>
    <scope>NUCLEOTIDE SEQUENCE [LARGE SCALE GENOMIC DNA]</scope>
    <source>
        <strain evidence="1">TK-2024</strain>
        <tissue evidence="1">Old leaves</tissue>
    </source>
</reference>